<keyword evidence="1" id="KW-1133">Transmembrane helix</keyword>
<comment type="caution">
    <text evidence="2">The sequence shown here is derived from an EMBL/GenBank/DDBJ whole genome shotgun (WGS) entry which is preliminary data.</text>
</comment>
<dbReference type="Pfam" id="PF09682">
    <property type="entry name" value="Phage_holin_6_1"/>
    <property type="match status" value="1"/>
</dbReference>
<feature type="transmembrane region" description="Helical" evidence="1">
    <location>
        <begin position="7"/>
        <end position="28"/>
    </location>
</feature>
<sequence length="157" mass="17540">MKIANDVINWIFQSGLLIWLFCFTFSFGKPWIENKIKHAKTVQQKEAWTLLEQVAMTVVNSLVGKDMSGEKKLITASTQVQAYLASKGINIDMKQVQAAVQAAYELSEATGKSRSYLDSDNISFAKGAFIPNDKIKDIKAEELTTGKVETTDNKEEK</sequence>
<organism evidence="2 3">
    <name type="scientific">Limosilactobacillus rudii</name>
    <dbReference type="NCBI Taxonomy" id="2759755"/>
    <lineage>
        <taxon>Bacteria</taxon>
        <taxon>Bacillati</taxon>
        <taxon>Bacillota</taxon>
        <taxon>Bacilli</taxon>
        <taxon>Lactobacillales</taxon>
        <taxon>Lactobacillaceae</taxon>
        <taxon>Limosilactobacillus</taxon>
    </lineage>
</organism>
<dbReference type="EMBL" id="JACIVA010000037">
    <property type="protein sequence ID" value="MBB1096839.1"/>
    <property type="molecule type" value="Genomic_DNA"/>
</dbReference>
<reference evidence="2 3" key="1">
    <citation type="submission" date="2020-07" db="EMBL/GenBank/DDBJ databases">
        <title>Description of Limosilactobacillus balticus sp. nov., Limosilactobacillus agrestis sp. nov., Limosilactobacillus albertensis sp. nov., Limosilactobacillus rudii sp. nov., Limosilactobacillus fastidiosus sp. nov., five novel Limosilactobacillus species isolated from the vertebrate gastrointestinal tract, and proposal of 6 subspecies of Limosilactobacillus reuteri adapted to the gastrointestinal tract of specific vertebrate hosts.</title>
        <authorList>
            <person name="Li F."/>
            <person name="Cheng C."/>
            <person name="Zheng J."/>
            <person name="Quevedo R.M."/>
            <person name="Li J."/>
            <person name="Roos S."/>
            <person name="Gaenzle M.G."/>
            <person name="Walter J."/>
        </authorList>
    </citation>
    <scope>NUCLEOTIDE SEQUENCE [LARGE SCALE GENOMIC DNA]</scope>
    <source>
        <strain evidence="2 3">STM2_1</strain>
    </source>
</reference>
<keyword evidence="1" id="KW-0812">Transmembrane</keyword>
<evidence type="ECO:0000313" key="3">
    <source>
        <dbReference type="Proteomes" id="UP000517106"/>
    </source>
</evidence>
<keyword evidence="1" id="KW-0472">Membrane</keyword>
<evidence type="ECO:0008006" key="4">
    <source>
        <dbReference type="Google" id="ProtNLM"/>
    </source>
</evidence>
<dbReference type="Proteomes" id="UP000517106">
    <property type="component" value="Unassembled WGS sequence"/>
</dbReference>
<name>A0A7W3YLW8_9LACO</name>
<protein>
    <recommendedName>
        <fullName evidence="4">Phage holin</fullName>
    </recommendedName>
</protein>
<gene>
    <name evidence="2" type="ORF">H5S09_02590</name>
</gene>
<evidence type="ECO:0000313" key="2">
    <source>
        <dbReference type="EMBL" id="MBB1096839.1"/>
    </source>
</evidence>
<proteinExistence type="predicted"/>
<dbReference type="RefSeq" id="WP_182595447.1">
    <property type="nucleotide sequence ID" value="NZ_JACIVA010000037.1"/>
</dbReference>
<evidence type="ECO:0000256" key="1">
    <source>
        <dbReference type="SAM" id="Phobius"/>
    </source>
</evidence>
<keyword evidence="3" id="KW-1185">Reference proteome</keyword>
<dbReference type="AlphaFoldDB" id="A0A7W3YLW8"/>
<dbReference type="InterPro" id="IPR010026">
    <property type="entry name" value="Phage_holin_LL-H"/>
</dbReference>
<accession>A0A7W3YLW8</accession>